<name>A0A9X0BRS6_9EURO</name>
<reference evidence="2" key="1">
    <citation type="submission" date="2022-12" db="EMBL/GenBank/DDBJ databases">
        <authorList>
            <person name="Petersen C."/>
        </authorList>
    </citation>
    <scope>NUCLEOTIDE SEQUENCE</scope>
    <source>
        <strain evidence="2">IBT 17660</strain>
    </source>
</reference>
<dbReference type="AlphaFoldDB" id="A0A9X0BRS6"/>
<organism evidence="2 3">
    <name type="scientific">Penicillium desertorum</name>
    <dbReference type="NCBI Taxonomy" id="1303715"/>
    <lineage>
        <taxon>Eukaryota</taxon>
        <taxon>Fungi</taxon>
        <taxon>Dikarya</taxon>
        <taxon>Ascomycota</taxon>
        <taxon>Pezizomycotina</taxon>
        <taxon>Eurotiomycetes</taxon>
        <taxon>Eurotiomycetidae</taxon>
        <taxon>Eurotiales</taxon>
        <taxon>Aspergillaceae</taxon>
        <taxon>Penicillium</taxon>
    </lineage>
</organism>
<feature type="transmembrane region" description="Helical" evidence="1">
    <location>
        <begin position="131"/>
        <end position="153"/>
    </location>
</feature>
<accession>A0A9X0BRS6</accession>
<dbReference type="EMBL" id="JAPWDO010000003">
    <property type="protein sequence ID" value="KAJ5479871.1"/>
    <property type="molecule type" value="Genomic_DNA"/>
</dbReference>
<keyword evidence="1" id="KW-1133">Transmembrane helix</keyword>
<feature type="transmembrane region" description="Helical" evidence="1">
    <location>
        <begin position="59"/>
        <end position="77"/>
    </location>
</feature>
<protein>
    <submittedName>
        <fullName evidence="2">Uncharacterized protein</fullName>
    </submittedName>
</protein>
<keyword evidence="1" id="KW-0812">Transmembrane</keyword>
<feature type="transmembrane region" description="Helical" evidence="1">
    <location>
        <begin position="89"/>
        <end position="111"/>
    </location>
</feature>
<dbReference type="OrthoDB" id="4366007at2759"/>
<comment type="caution">
    <text evidence="2">The sequence shown here is derived from an EMBL/GenBank/DDBJ whole genome shotgun (WGS) entry which is preliminary data.</text>
</comment>
<keyword evidence="3" id="KW-1185">Reference proteome</keyword>
<evidence type="ECO:0000313" key="2">
    <source>
        <dbReference type="EMBL" id="KAJ5479871.1"/>
    </source>
</evidence>
<reference evidence="2" key="2">
    <citation type="journal article" date="2023" name="IMA Fungus">
        <title>Comparative genomic study of the Penicillium genus elucidates a diverse pangenome and 15 lateral gene transfer events.</title>
        <authorList>
            <person name="Petersen C."/>
            <person name="Sorensen T."/>
            <person name="Nielsen M.R."/>
            <person name="Sondergaard T.E."/>
            <person name="Sorensen J.L."/>
            <person name="Fitzpatrick D.A."/>
            <person name="Frisvad J.C."/>
            <person name="Nielsen K.L."/>
        </authorList>
    </citation>
    <scope>NUCLEOTIDE SEQUENCE</scope>
    <source>
        <strain evidence="2">IBT 17660</strain>
    </source>
</reference>
<dbReference type="Proteomes" id="UP001147760">
    <property type="component" value="Unassembled WGS sequence"/>
</dbReference>
<sequence length="178" mass="20107">MPPGIGLWTHQPRNITDRINPTQLIVDAATDVFCPPDRPNCPEIDRDAIAMFEGLHSNLLLPFFTVMLLAIGFYRQMRKPVQNLSLTGLKLQAAVFALSATSWAFRLYFPWPIYREDPRRSWPLYLILPAWYQGVGFVAFDDAVFALGQAILLDLALRQQRRVGAADTEIQPLLAQGP</sequence>
<evidence type="ECO:0000256" key="1">
    <source>
        <dbReference type="SAM" id="Phobius"/>
    </source>
</evidence>
<gene>
    <name evidence="2" type="ORF">N7530_005380</name>
</gene>
<evidence type="ECO:0000313" key="3">
    <source>
        <dbReference type="Proteomes" id="UP001147760"/>
    </source>
</evidence>
<proteinExistence type="predicted"/>
<keyword evidence="1" id="KW-0472">Membrane</keyword>